<feature type="binding site" evidence="22">
    <location>
        <position position="210"/>
    </location>
    <ligand>
        <name>FAD</name>
        <dbReference type="ChEBI" id="CHEBI:57692"/>
    </ligand>
</feature>
<evidence type="ECO:0000259" key="23">
    <source>
        <dbReference type="PROSITE" id="PS51384"/>
    </source>
</evidence>
<feature type="binding site" evidence="22">
    <location>
        <position position="212"/>
    </location>
    <ligand>
        <name>FAD</name>
        <dbReference type="ChEBI" id="CHEBI:57692"/>
    </ligand>
</feature>
<keyword evidence="13" id="KW-0520">NAD</keyword>
<organism evidence="24">
    <name type="scientific">Ajellomyces dermatitidis (strain ATCC 18188 / CBS 674.68)</name>
    <name type="common">Blastomyces dermatitidis</name>
    <dbReference type="NCBI Taxonomy" id="653446"/>
    <lineage>
        <taxon>Eukaryota</taxon>
        <taxon>Fungi</taxon>
        <taxon>Dikarya</taxon>
        <taxon>Ascomycota</taxon>
        <taxon>Pezizomycotina</taxon>
        <taxon>Eurotiomycetes</taxon>
        <taxon>Eurotiomycetidae</taxon>
        <taxon>Onygenales</taxon>
        <taxon>Ajellomycetaceae</taxon>
        <taxon>Blastomyces</taxon>
    </lineage>
</organism>
<evidence type="ECO:0000256" key="20">
    <source>
        <dbReference type="ARBA" id="ARBA00047682"/>
    </source>
</evidence>
<dbReference type="Proteomes" id="UP000007802">
    <property type="component" value="Unassembled WGS sequence"/>
</dbReference>
<evidence type="ECO:0000256" key="15">
    <source>
        <dbReference type="ARBA" id="ARBA00023136"/>
    </source>
</evidence>
<keyword evidence="7" id="KW-0808">Transferase</keyword>
<comment type="subcellular location">
    <subcellularLocation>
        <location evidence="2">Mitochondrion outer membrane</location>
        <topology evidence="2">Single-pass membrane protein</topology>
    </subcellularLocation>
</comment>
<comment type="function">
    <text evidence="16">NADH-dependent reductase for DPH3 and cytochrome b5. Required for the first step of diphthamide biosynthesis, a post-translational modification of histidine which occurs in elongation factor 2. DPH1 and DPH2 transfer a 3-amino-3-carboxypropyl (ACP) group from S-adenosyl-L-methionine (SAM) to a histidine residue, the reaction is assisted by a reduction system comprising DPH3 and a NADH-dependent reductase, predominantly CBR1. By reducing DPH3, also involved in the formation of the tRNA wobble base modification mcm5s 2U (5-methoxycarbonylmethyl-2-thiouridine), mediated by the elongator complex. The cytochrome b5/NADH cytochrome b5 reductase electron transfer system supports the catalytic activity of several sterol biosynthetic enzymes.</text>
</comment>
<evidence type="ECO:0000313" key="24">
    <source>
        <dbReference type="EMBL" id="EGE77918.2"/>
    </source>
</evidence>
<dbReference type="SUPFAM" id="SSF63380">
    <property type="entry name" value="Riboflavin synthase domain-like"/>
    <property type="match status" value="1"/>
</dbReference>
<comment type="cofactor">
    <cofactor evidence="1 22">
        <name>FAD</name>
        <dbReference type="ChEBI" id="CHEBI:57692"/>
    </cofactor>
</comment>
<dbReference type="OrthoDB" id="432685at2759"/>
<dbReference type="PRINTS" id="PR00406">
    <property type="entry name" value="CYTB5RDTASE"/>
</dbReference>
<evidence type="ECO:0000256" key="3">
    <source>
        <dbReference type="ARBA" id="ARBA00005156"/>
    </source>
</evidence>
<evidence type="ECO:0000256" key="21">
    <source>
        <dbReference type="ARBA" id="ARBA00049138"/>
    </source>
</evidence>
<dbReference type="HOGENOM" id="CLU_003827_9_0_1"/>
<comment type="catalytic activity">
    <reaction evidence="20">
        <text>2 Fe(III)-[cytochrome b5] + NADH = 2 Fe(II)-[cytochrome b5] + NAD(+) + H(+)</text>
        <dbReference type="Rhea" id="RHEA:46680"/>
        <dbReference type="Rhea" id="RHEA-COMP:10438"/>
        <dbReference type="Rhea" id="RHEA-COMP:10439"/>
        <dbReference type="ChEBI" id="CHEBI:15378"/>
        <dbReference type="ChEBI" id="CHEBI:29033"/>
        <dbReference type="ChEBI" id="CHEBI:29034"/>
        <dbReference type="ChEBI" id="CHEBI:57540"/>
        <dbReference type="ChEBI" id="CHEBI:57945"/>
        <dbReference type="EC" id="1.6.2.2"/>
    </reaction>
</comment>
<reference evidence="24" key="1">
    <citation type="submission" date="2010-03" db="EMBL/GenBank/DDBJ databases">
        <title>Annotation of Blastomyces dermatitidis strain ATCC 18188.</title>
        <authorList>
            <consortium name="The Broad Institute Genome Sequencing Platform"/>
            <consortium name="Broad Institute Genome Sequencing Center for Infectious Disease."/>
            <person name="Cuomo C."/>
            <person name="Klein B."/>
            <person name="Sullivan T."/>
            <person name="Heitman J."/>
            <person name="Young S."/>
            <person name="Zeng Q."/>
            <person name="Gargeya S."/>
            <person name="Alvarado L."/>
            <person name="Berlin A.M."/>
            <person name="Chapman S.B."/>
            <person name="Chen Z."/>
            <person name="Freedman E."/>
            <person name="Gellesch M."/>
            <person name="Goldberg J."/>
            <person name="Griggs A."/>
            <person name="Gujja S."/>
            <person name="Heilman E."/>
            <person name="Heiman D."/>
            <person name="Howarth C."/>
            <person name="Mehta T."/>
            <person name="Neiman D."/>
            <person name="Pearson M."/>
            <person name="Roberts A."/>
            <person name="Saif S."/>
            <person name="Shea T."/>
            <person name="Shenoy N."/>
            <person name="Sisk P."/>
            <person name="Stolte C."/>
            <person name="Sykes S."/>
            <person name="White J."/>
            <person name="Yandava C."/>
            <person name="Haas B."/>
            <person name="Nusbaum C."/>
            <person name="Birren B."/>
        </authorList>
    </citation>
    <scope>NUCLEOTIDE SEQUENCE [LARGE SCALE GENOMIC DNA]</scope>
    <source>
        <strain evidence="24">ATCC 18188</strain>
    </source>
</reference>
<dbReference type="GO" id="GO:0005741">
    <property type="term" value="C:mitochondrial outer membrane"/>
    <property type="evidence" value="ECO:0007669"/>
    <property type="project" value="UniProtKB-SubCell"/>
</dbReference>
<accession>F2T3B6</accession>
<keyword evidence="10 22" id="KW-0274">FAD</keyword>
<evidence type="ECO:0000256" key="1">
    <source>
        <dbReference type="ARBA" id="ARBA00001974"/>
    </source>
</evidence>
<comment type="similarity">
    <text evidence="4">Belongs to the flavoprotein pyridine nucleotide cytochrome reductase family.</text>
</comment>
<evidence type="ECO:0000256" key="8">
    <source>
        <dbReference type="ARBA" id="ARBA00022692"/>
    </source>
</evidence>
<evidence type="ECO:0000256" key="10">
    <source>
        <dbReference type="ARBA" id="ARBA00022827"/>
    </source>
</evidence>
<dbReference type="Gene3D" id="2.40.30.10">
    <property type="entry name" value="Translation factors"/>
    <property type="match status" value="1"/>
</dbReference>
<keyword evidence="12" id="KW-0560">Oxidoreductase</keyword>
<dbReference type="FunFam" id="3.40.50.80:FF:000019">
    <property type="entry name" value="NADH-cytochrome b5 reductase"/>
    <property type="match status" value="1"/>
</dbReference>
<evidence type="ECO:0000256" key="7">
    <source>
        <dbReference type="ARBA" id="ARBA00022679"/>
    </source>
</evidence>
<dbReference type="Pfam" id="PF00175">
    <property type="entry name" value="NAD_binding_1"/>
    <property type="match status" value="1"/>
</dbReference>
<keyword evidence="14" id="KW-0496">Mitochondrion</keyword>
<keyword evidence="6 22" id="KW-0285">Flavoprotein</keyword>
<evidence type="ECO:0000256" key="5">
    <source>
        <dbReference type="ARBA" id="ARBA00012011"/>
    </source>
</evidence>
<evidence type="ECO:0000256" key="2">
    <source>
        <dbReference type="ARBA" id="ARBA00004572"/>
    </source>
</evidence>
<dbReference type="PRINTS" id="PR00371">
    <property type="entry name" value="FPNCR"/>
</dbReference>
<sequence>MEVVTSIAHCANSPHLRCPRRTTLTPTSTRPISRSCWGLFFPFLGLVEPKNEEHRATISQLYIDNKPIPAHPLPSPFLWLQDPFCYLRLGSRKRLAMSSSWTSSEAINGMYIPSALLVIGTAIVKKEWLPYAAALAAILSGWKVMSNRQRKVLNPTEFQNFELKEKTIVSHNVAIYRFALPRPTDILGLPIGQHISLAATIEGQSKEIMRSYTPISSDQEAGYFDLLVKVYPQGNISKHLAGLRIGQTMKVRGPKGAMVYTPNMVKKIGMIAGGTGITPMLQIIKAIIRGRPRNGGNDTTQVDLIFANVNPDDILLKEELDQLAKEDDGFRVYYVLNNPPEGWEGGVGFVTPDMIKAKLPAAAPDTKVLICGPPPMVSAMKKATESLGFKKAGLVSKLDDQVFCF</sequence>
<dbReference type="AlphaFoldDB" id="F2T3B6"/>
<feature type="binding site" evidence="22">
    <location>
        <position position="227"/>
    </location>
    <ligand>
        <name>FAD</name>
        <dbReference type="ChEBI" id="CHEBI:57692"/>
    </ligand>
</feature>
<evidence type="ECO:0000256" key="9">
    <source>
        <dbReference type="ARBA" id="ARBA00022787"/>
    </source>
</evidence>
<comment type="subunit">
    <text evidence="17">Monomer. Component of the 2-(3-amino-3-carboxypropyl)histidine synthase complex composed of DPH1, DPH2, DPH3 and a NADH-dependent reductase, predominantly CBR1.</text>
</comment>
<evidence type="ECO:0000256" key="6">
    <source>
        <dbReference type="ARBA" id="ARBA00022630"/>
    </source>
</evidence>
<dbReference type="GO" id="GO:0005783">
    <property type="term" value="C:endoplasmic reticulum"/>
    <property type="evidence" value="ECO:0007669"/>
    <property type="project" value="TreeGrafter"/>
</dbReference>
<evidence type="ECO:0000256" key="12">
    <source>
        <dbReference type="ARBA" id="ARBA00023002"/>
    </source>
</evidence>
<dbReference type="InterPro" id="IPR001433">
    <property type="entry name" value="OxRdtase_FAD/NAD-bd"/>
</dbReference>
<evidence type="ECO:0000256" key="18">
    <source>
        <dbReference type="ARBA" id="ARBA00039438"/>
    </source>
</evidence>
<dbReference type="GO" id="GO:0016740">
    <property type="term" value="F:transferase activity"/>
    <property type="evidence" value="ECO:0007669"/>
    <property type="project" value="UniProtKB-KW"/>
</dbReference>
<evidence type="ECO:0000256" key="11">
    <source>
        <dbReference type="ARBA" id="ARBA00022989"/>
    </source>
</evidence>
<keyword evidence="15" id="KW-0472">Membrane</keyword>
<protein>
    <recommendedName>
        <fullName evidence="18">NADH-cytochrome b5 reductase 1</fullName>
        <ecNumber evidence="5">1.6.2.2</ecNumber>
    </recommendedName>
    <alternativeName>
        <fullName evidence="19">Microsomal cytochrome b reductase</fullName>
    </alternativeName>
</protein>
<dbReference type="InterPro" id="IPR001834">
    <property type="entry name" value="CBR-like"/>
</dbReference>
<evidence type="ECO:0000256" key="14">
    <source>
        <dbReference type="ARBA" id="ARBA00023128"/>
    </source>
</evidence>
<dbReference type="FunFam" id="2.40.30.10:FF:000032">
    <property type="entry name" value="NADH-cytochrome b5 reductase"/>
    <property type="match status" value="1"/>
</dbReference>
<dbReference type="PROSITE" id="PS51384">
    <property type="entry name" value="FAD_FR"/>
    <property type="match status" value="1"/>
</dbReference>
<dbReference type="Pfam" id="PF00970">
    <property type="entry name" value="FAD_binding_6"/>
    <property type="match status" value="1"/>
</dbReference>
<feature type="binding site" evidence="22">
    <location>
        <position position="236"/>
    </location>
    <ligand>
        <name>FAD</name>
        <dbReference type="ChEBI" id="CHEBI:57692"/>
    </ligand>
</feature>
<dbReference type="PANTHER" id="PTHR19370">
    <property type="entry name" value="NADH-CYTOCHROME B5 REDUCTASE"/>
    <property type="match status" value="1"/>
</dbReference>
<feature type="domain" description="FAD-binding FR-type" evidence="23">
    <location>
        <begin position="156"/>
        <end position="261"/>
    </location>
</feature>
<feature type="binding site" evidence="22">
    <location>
        <position position="278"/>
    </location>
    <ligand>
        <name>FAD</name>
        <dbReference type="ChEBI" id="CHEBI:57692"/>
    </ligand>
</feature>
<comment type="catalytic activity">
    <reaction evidence="21">
        <text>2 Fe(3+)-[Dph3] + NADH = 2 Fe(2+)-[Dph3] + NAD(+) + H(+)</text>
        <dbReference type="Rhea" id="RHEA:71231"/>
        <dbReference type="Rhea" id="RHEA-COMP:18002"/>
        <dbReference type="Rhea" id="RHEA-COMP:18003"/>
        <dbReference type="ChEBI" id="CHEBI:15378"/>
        <dbReference type="ChEBI" id="CHEBI:29033"/>
        <dbReference type="ChEBI" id="CHEBI:29034"/>
        <dbReference type="ChEBI" id="CHEBI:57540"/>
        <dbReference type="ChEBI" id="CHEBI:57945"/>
        <dbReference type="ChEBI" id="CHEBI:83228"/>
    </reaction>
    <physiologicalReaction direction="left-to-right" evidence="21">
        <dbReference type="Rhea" id="RHEA:71232"/>
    </physiologicalReaction>
</comment>
<feature type="binding site" evidence="22">
    <location>
        <position position="237"/>
    </location>
    <ligand>
        <name>FAD</name>
        <dbReference type="ChEBI" id="CHEBI:57692"/>
    </ligand>
</feature>
<evidence type="ECO:0000256" key="13">
    <source>
        <dbReference type="ARBA" id="ARBA00023027"/>
    </source>
</evidence>
<keyword evidence="9" id="KW-1000">Mitochondrion outer membrane</keyword>
<gene>
    <name evidence="24" type="ORF">BDDG_00855</name>
</gene>
<dbReference type="InterPro" id="IPR008333">
    <property type="entry name" value="Cbr1-like_FAD-bd_dom"/>
</dbReference>
<dbReference type="CDD" id="cd06183">
    <property type="entry name" value="cyt_b5_reduct_like"/>
    <property type="match status" value="1"/>
</dbReference>
<dbReference type="InterPro" id="IPR017927">
    <property type="entry name" value="FAD-bd_FR_type"/>
</dbReference>
<comment type="pathway">
    <text evidence="3">Protein modification; peptidyl-diphthamide biosynthesis.</text>
</comment>
<dbReference type="InterPro" id="IPR017938">
    <property type="entry name" value="Riboflavin_synthase-like_b-brl"/>
</dbReference>
<dbReference type="EMBL" id="GG749408">
    <property type="protein sequence ID" value="EGE77918.2"/>
    <property type="molecule type" value="Genomic_DNA"/>
</dbReference>
<evidence type="ECO:0000256" key="17">
    <source>
        <dbReference type="ARBA" id="ARBA00038836"/>
    </source>
</evidence>
<evidence type="ECO:0000256" key="4">
    <source>
        <dbReference type="ARBA" id="ARBA00006105"/>
    </source>
</evidence>
<evidence type="ECO:0000256" key="16">
    <source>
        <dbReference type="ARBA" id="ARBA00037104"/>
    </source>
</evidence>
<name>F2T3B6_AJEDA</name>
<evidence type="ECO:0000256" key="19">
    <source>
        <dbReference type="ARBA" id="ARBA00041901"/>
    </source>
</evidence>
<dbReference type="GO" id="GO:0090524">
    <property type="term" value="F:cytochrome-b5 reductase activity, acting on NADH"/>
    <property type="evidence" value="ECO:0007669"/>
    <property type="project" value="UniProtKB-EC"/>
</dbReference>
<dbReference type="EC" id="1.6.2.2" evidence="5"/>
<evidence type="ECO:0000256" key="22">
    <source>
        <dbReference type="PIRSR" id="PIRSR601834-1"/>
    </source>
</evidence>
<dbReference type="InterPro" id="IPR001709">
    <property type="entry name" value="Flavoprot_Pyr_Nucl_cyt_Rdtase"/>
</dbReference>
<proteinExistence type="inferred from homology"/>
<feature type="binding site" evidence="22">
    <location>
        <position position="229"/>
    </location>
    <ligand>
        <name>FAD</name>
        <dbReference type="ChEBI" id="CHEBI:57692"/>
    </ligand>
</feature>
<dbReference type="PANTHER" id="PTHR19370:SF184">
    <property type="entry name" value="NADH-CYTOCHROME B5 REDUCTASE-LIKE"/>
    <property type="match status" value="1"/>
</dbReference>
<keyword evidence="11" id="KW-1133">Transmembrane helix</keyword>
<dbReference type="SUPFAM" id="SSF52343">
    <property type="entry name" value="Ferredoxin reductase-like, C-terminal NADP-linked domain"/>
    <property type="match status" value="1"/>
</dbReference>
<dbReference type="InterPro" id="IPR039261">
    <property type="entry name" value="FNR_nucleotide-bd"/>
</dbReference>
<dbReference type="Gene3D" id="3.40.50.80">
    <property type="entry name" value="Nucleotide-binding domain of ferredoxin-NADP reductase (FNR) module"/>
    <property type="match status" value="1"/>
</dbReference>
<keyword evidence="8" id="KW-0812">Transmembrane</keyword>